<feature type="transmembrane region" description="Helical" evidence="6">
    <location>
        <begin position="193"/>
        <end position="216"/>
    </location>
</feature>
<evidence type="ECO:0000256" key="2">
    <source>
        <dbReference type="ARBA" id="ARBA00022692"/>
    </source>
</evidence>
<evidence type="ECO:0000313" key="7">
    <source>
        <dbReference type="EMBL" id="KAK0627716.1"/>
    </source>
</evidence>
<feature type="region of interest" description="Disordered" evidence="5">
    <location>
        <begin position="276"/>
        <end position="382"/>
    </location>
</feature>
<keyword evidence="4 6" id="KW-0472">Membrane</keyword>
<dbReference type="Proteomes" id="UP001175000">
    <property type="component" value="Unassembled WGS sequence"/>
</dbReference>
<reference evidence="7" key="1">
    <citation type="submission" date="2023-06" db="EMBL/GenBank/DDBJ databases">
        <title>Genome-scale phylogeny and comparative genomics of the fungal order Sordariales.</title>
        <authorList>
            <consortium name="Lawrence Berkeley National Laboratory"/>
            <person name="Hensen N."/>
            <person name="Bonometti L."/>
            <person name="Westerberg I."/>
            <person name="Brannstrom I.O."/>
            <person name="Guillou S."/>
            <person name="Cros-Aarteil S."/>
            <person name="Calhoun S."/>
            <person name="Haridas S."/>
            <person name="Kuo A."/>
            <person name="Mondo S."/>
            <person name="Pangilinan J."/>
            <person name="Riley R."/>
            <person name="Labutti K."/>
            <person name="Andreopoulos B."/>
            <person name="Lipzen A."/>
            <person name="Chen C."/>
            <person name="Yanf M."/>
            <person name="Daum C."/>
            <person name="Ng V."/>
            <person name="Clum A."/>
            <person name="Steindorff A."/>
            <person name="Ohm R."/>
            <person name="Martin F."/>
            <person name="Silar P."/>
            <person name="Natvig D."/>
            <person name="Lalanne C."/>
            <person name="Gautier V."/>
            <person name="Ament-Velasquez S.L."/>
            <person name="Kruys A."/>
            <person name="Hutchinson M.I."/>
            <person name="Powell A.J."/>
            <person name="Barry K."/>
            <person name="Miller A.N."/>
            <person name="Grigoriev I.V."/>
            <person name="Debuchy R."/>
            <person name="Gladieux P."/>
            <person name="Thoren M.H."/>
            <person name="Johannesson H."/>
        </authorList>
    </citation>
    <scope>NUCLEOTIDE SEQUENCE</scope>
    <source>
        <strain evidence="7">CBS 606.72</strain>
    </source>
</reference>
<dbReference type="PANTHER" id="PTHR15549">
    <property type="entry name" value="PAIRED IMMUNOGLOBULIN-LIKE TYPE 2 RECEPTOR"/>
    <property type="match status" value="1"/>
</dbReference>
<dbReference type="CDD" id="cd12087">
    <property type="entry name" value="TM_EGFR-like"/>
    <property type="match status" value="1"/>
</dbReference>
<keyword evidence="3 6" id="KW-1133">Transmembrane helix</keyword>
<evidence type="ECO:0000313" key="8">
    <source>
        <dbReference type="Proteomes" id="UP001175000"/>
    </source>
</evidence>
<sequence>MTRPPRQPNASALATKRPTAARVTQTAPATRLVPGVARLQVHECATAAYSLIDSEPTAYHAPFVGCISGKEDCCPFIPKATANAGTLAGEYSPFQTASGARNPQENRGKGVCAGDYTLISGQCCPSGYIPWTTLLGDQTPCFSSMTATMTPPPISSNTAAPASKSTMAITGALFAVTFPPTQSDDSGGLSTGAIAGIVVGVAAGILAMIALSILLCRRRKQSKHLKSLKSELRNSYFARDEGRSEVPTTPMSMQGNDGQLGLHRREVSLGAMSMGVGRGGGVPRRCPSAALKDQPHSSSQFSSPEVGELAIAPAAEERDDTFSPPSSGSSHPQELHGIHEVQLARPQRLSRGYARIVHTTNSTGSNGSVHGEPSESRLAELP</sequence>
<comment type="caution">
    <text evidence="7">The sequence shown here is derived from an EMBL/GenBank/DDBJ whole genome shotgun (WGS) entry which is preliminary data.</text>
</comment>
<dbReference type="GO" id="GO:0071944">
    <property type="term" value="C:cell periphery"/>
    <property type="evidence" value="ECO:0007669"/>
    <property type="project" value="UniProtKB-ARBA"/>
</dbReference>
<feature type="region of interest" description="Disordered" evidence="5">
    <location>
        <begin position="239"/>
        <end position="258"/>
    </location>
</feature>
<evidence type="ECO:0000256" key="1">
    <source>
        <dbReference type="ARBA" id="ARBA00004167"/>
    </source>
</evidence>
<evidence type="ECO:0000256" key="4">
    <source>
        <dbReference type="ARBA" id="ARBA00023136"/>
    </source>
</evidence>
<protein>
    <submittedName>
        <fullName evidence="7">Uncharacterized protein</fullName>
    </submittedName>
</protein>
<dbReference type="PANTHER" id="PTHR15549:SF33">
    <property type="entry name" value="MEMBRANE PROTEIN WSC4, PUTATIVE (AFU_ORTHOLOGUE AFUA_5G09020)-RELATED"/>
    <property type="match status" value="1"/>
</dbReference>
<comment type="subcellular location">
    <subcellularLocation>
        <location evidence="1">Membrane</location>
        <topology evidence="1">Single-pass membrane protein</topology>
    </subcellularLocation>
</comment>
<keyword evidence="2 6" id="KW-0812">Transmembrane</keyword>
<evidence type="ECO:0000256" key="6">
    <source>
        <dbReference type="SAM" id="Phobius"/>
    </source>
</evidence>
<dbReference type="GO" id="GO:0016020">
    <property type="term" value="C:membrane"/>
    <property type="evidence" value="ECO:0007669"/>
    <property type="project" value="UniProtKB-SubCell"/>
</dbReference>
<dbReference type="EMBL" id="JAULSU010000002">
    <property type="protein sequence ID" value="KAK0627716.1"/>
    <property type="molecule type" value="Genomic_DNA"/>
</dbReference>
<dbReference type="AlphaFoldDB" id="A0AA39X5W2"/>
<feature type="compositionally biased region" description="Polar residues" evidence="5">
    <location>
        <begin position="246"/>
        <end position="257"/>
    </location>
</feature>
<name>A0AA39X5W2_9PEZI</name>
<dbReference type="InterPro" id="IPR051694">
    <property type="entry name" value="Immunoregulatory_rcpt-like"/>
</dbReference>
<gene>
    <name evidence="7" type="ORF">B0T14DRAFT_142386</name>
</gene>
<keyword evidence="8" id="KW-1185">Reference proteome</keyword>
<proteinExistence type="predicted"/>
<feature type="region of interest" description="Disordered" evidence="5">
    <location>
        <begin position="1"/>
        <end position="26"/>
    </location>
</feature>
<accession>A0AA39X5W2</accession>
<organism evidence="7 8">
    <name type="scientific">Immersiella caudata</name>
    <dbReference type="NCBI Taxonomy" id="314043"/>
    <lineage>
        <taxon>Eukaryota</taxon>
        <taxon>Fungi</taxon>
        <taxon>Dikarya</taxon>
        <taxon>Ascomycota</taxon>
        <taxon>Pezizomycotina</taxon>
        <taxon>Sordariomycetes</taxon>
        <taxon>Sordariomycetidae</taxon>
        <taxon>Sordariales</taxon>
        <taxon>Lasiosphaeriaceae</taxon>
        <taxon>Immersiella</taxon>
    </lineage>
</organism>
<feature type="compositionally biased region" description="Polar residues" evidence="5">
    <location>
        <begin position="358"/>
        <end position="368"/>
    </location>
</feature>
<evidence type="ECO:0000256" key="5">
    <source>
        <dbReference type="SAM" id="MobiDB-lite"/>
    </source>
</evidence>
<evidence type="ECO:0000256" key="3">
    <source>
        <dbReference type="ARBA" id="ARBA00022989"/>
    </source>
</evidence>
<feature type="compositionally biased region" description="Polar residues" evidence="5">
    <location>
        <begin position="323"/>
        <end position="332"/>
    </location>
</feature>
<feature type="compositionally biased region" description="Basic and acidic residues" evidence="5">
    <location>
        <begin position="372"/>
        <end position="382"/>
    </location>
</feature>